<accession>A0ABV7XLL7</accession>
<name>A0ABV7XLL7_9GAMM</name>
<gene>
    <name evidence="1" type="ORF">ACFONC_07335</name>
</gene>
<reference evidence="2" key="1">
    <citation type="journal article" date="2019" name="Int. J. Syst. Evol. Microbiol.">
        <title>The Global Catalogue of Microorganisms (GCM) 10K type strain sequencing project: providing services to taxonomists for standard genome sequencing and annotation.</title>
        <authorList>
            <consortium name="The Broad Institute Genomics Platform"/>
            <consortium name="The Broad Institute Genome Sequencing Center for Infectious Disease"/>
            <person name="Wu L."/>
            <person name="Ma J."/>
        </authorList>
    </citation>
    <scope>NUCLEOTIDE SEQUENCE [LARGE SCALE GENOMIC DNA]</scope>
    <source>
        <strain evidence="2">KCTC 42441</strain>
    </source>
</reference>
<keyword evidence="2" id="KW-1185">Reference proteome</keyword>
<comment type="caution">
    <text evidence="1">The sequence shown here is derived from an EMBL/GenBank/DDBJ whole genome shotgun (WGS) entry which is preliminary data.</text>
</comment>
<evidence type="ECO:0000313" key="1">
    <source>
        <dbReference type="EMBL" id="MFC3715958.1"/>
    </source>
</evidence>
<evidence type="ECO:0000313" key="2">
    <source>
        <dbReference type="Proteomes" id="UP001595705"/>
    </source>
</evidence>
<proteinExistence type="predicted"/>
<organism evidence="1 2">
    <name type="scientific">Luteimonas soli</name>
    <dbReference type="NCBI Taxonomy" id="1648966"/>
    <lineage>
        <taxon>Bacteria</taxon>
        <taxon>Pseudomonadati</taxon>
        <taxon>Pseudomonadota</taxon>
        <taxon>Gammaproteobacteria</taxon>
        <taxon>Lysobacterales</taxon>
        <taxon>Lysobacteraceae</taxon>
        <taxon>Luteimonas</taxon>
    </lineage>
</organism>
<dbReference type="RefSeq" id="WP_386743090.1">
    <property type="nucleotide sequence ID" value="NZ_JBHRYA010000004.1"/>
</dbReference>
<sequence>MATREELLEHLWRHVINVNLDQASLQDEIARSKRKPDAPFADTGPALERLLAAGVSPSDICLIRRESAYAAAFATLYALGDPGVDDDNVFMLFEELLTADPSGMEGRPGSAGAA</sequence>
<dbReference type="EMBL" id="JBHRYA010000004">
    <property type="protein sequence ID" value="MFC3715958.1"/>
    <property type="molecule type" value="Genomic_DNA"/>
</dbReference>
<dbReference type="Proteomes" id="UP001595705">
    <property type="component" value="Unassembled WGS sequence"/>
</dbReference>
<protein>
    <submittedName>
        <fullName evidence="1">Uncharacterized protein</fullName>
    </submittedName>
</protein>